<feature type="compositionally biased region" description="Basic and acidic residues" evidence="2">
    <location>
        <begin position="1068"/>
        <end position="1082"/>
    </location>
</feature>
<evidence type="ECO:0000313" key="3">
    <source>
        <dbReference type="EMBL" id="CCM17319.1"/>
    </source>
</evidence>
<feature type="coiled-coil region" evidence="1">
    <location>
        <begin position="338"/>
        <end position="365"/>
    </location>
</feature>
<name>A0A1E1J3C0_LEIGU</name>
<feature type="compositionally biased region" description="Basic residues" evidence="2">
    <location>
        <begin position="1156"/>
        <end position="1167"/>
    </location>
</feature>
<feature type="compositionally biased region" description="Polar residues" evidence="2">
    <location>
        <begin position="170"/>
        <end position="188"/>
    </location>
</feature>
<feature type="compositionally biased region" description="Polar residues" evidence="2">
    <location>
        <begin position="1104"/>
        <end position="1115"/>
    </location>
</feature>
<feature type="region of interest" description="Disordered" evidence="2">
    <location>
        <begin position="554"/>
        <end position="595"/>
    </location>
</feature>
<evidence type="ECO:0000256" key="1">
    <source>
        <dbReference type="SAM" id="Coils"/>
    </source>
</evidence>
<sequence length="1229" mass="134122">MHSNSLTDDEGVLGSLSAASADAHVKYEPMTAATNEEETLRHENFHEHDTTVVAEHDEKSVTANASATRLDETQPALLEADNEEAVDEDDDDDDSKNGGDGAYAAEYRSLLFRVAEMEAQEQQRDRQSDFALRMAQREAKLMAEVAAQQQMFLASQALSSSCLHSSGSAKTSPNASAESRTLTATSAADASPNAKDIAAAVATDARLACLAHRMEHAQLQYERCTEAMRLLRSHARSMQADAERQEKLKTETAELLGRLHENAGLAGRVMTSTVEESSEEHDCARPLTASPPTRSPPSDMWQKHISDMTTLGGTLAKVHTLFRDPDCRTNMSVVATALTEVGRRCQSLLQELQALTEAEVQTEADLRQHRAHSLEWSLFAANAQQALEMQDLYSPVTIAETRAMGLRKVLLRRRKELQNALTLAILRDAEKAVSSVGYAADASSSASVPQPPSIFFSQPYEVTPEEMKAVTDTCARREGLRDRLCRELLYLKKCARRVLGSAWVSQAEATALTSLAETADARGDSQMLEAVLEDGLRWASYDGLAHLVVCAASTPKPKDEQDDGHRGDISDVNEDVAGEGKVQDESDGLTSLPHSHPSAPVDLLATRVQVLSLLEALQTRANSLVSLLAENAKHWQRTHDVLVEAEMCASSSEDAWCRTAELLLRRCTDMATVEILSSGARDDDADLHIACASPLLLQEQQLLNSLHASQEAITEAVNAALAQVHHGCAAPLEREKREVALLIRLLQLSDEAGAPECQGGNSRSTDLLVTHTTPALESAMQLLKLADDDAHESDSADPSVATCDAGKERCLAQVHLPQLPRRVDVVQDAISVLSAKWKETLAAETAAIRTKFTEMQVKLDQYAQYSMAEVPSLLEKALAEAKSLQARASECTTRNSQTASLAAQVEQQRKLLTDSTTTERYALTAAVQQARLEVAALQAQVAQLQMHKDLSAAESLHRCEVREAEAVTWKSLLLDHLGQREMMAGDGARDGAIEDGDVSDINQETSAPILETATDMRTRQEERNQEIDGSAAELEVASLKREDEADGPEIMKTDEAEADVGDAEGGDDEKQQFVDESAKDDALNFDGETGEYHTTEEVSENEQGDGQSRNDNNGTEYPVSEEPGCTTVTGTSHSMEAVLQVEVKRQYPLLQSGERKVKRRQRRRRQHPSILGEAILGQAESGQRPPVFESAAGIPFLHQPPPPVLPSEPTTRPVYEDNPFYSGFGFEEE</sequence>
<feature type="compositionally biased region" description="Basic and acidic residues" evidence="2">
    <location>
        <begin position="556"/>
        <end position="569"/>
    </location>
</feature>
<feature type="region of interest" description="Disordered" evidence="2">
    <location>
        <begin position="1150"/>
        <end position="1229"/>
    </location>
</feature>
<feature type="compositionally biased region" description="Basic and acidic residues" evidence="2">
    <location>
        <begin position="1014"/>
        <end position="1026"/>
    </location>
</feature>
<feature type="compositionally biased region" description="Acidic residues" evidence="2">
    <location>
        <begin position="80"/>
        <end position="94"/>
    </location>
</feature>
<feature type="region of interest" description="Disordered" evidence="2">
    <location>
        <begin position="163"/>
        <end position="192"/>
    </location>
</feature>
<feature type="region of interest" description="Disordered" evidence="2">
    <location>
        <begin position="65"/>
        <end position="101"/>
    </location>
</feature>
<dbReference type="AlphaFoldDB" id="A0A1E1J3C0"/>
<keyword evidence="1" id="KW-0175">Coiled coil</keyword>
<protein>
    <submittedName>
        <fullName evidence="3">Uncharacterized protein</fullName>
    </submittedName>
</protein>
<feature type="compositionally biased region" description="Acidic residues" evidence="2">
    <location>
        <begin position="1056"/>
        <end position="1067"/>
    </location>
</feature>
<proteinExistence type="predicted"/>
<reference evidence="3" key="1">
    <citation type="submission" date="2012-08" db="EMBL/GenBank/DDBJ databases">
        <title>Comparative genomics of metastatic and non-metastatic Leishmania guyanensis provides insights into polygenic factors involved in Leishmania RNA virus infection.</title>
        <authorList>
            <person name="Smith D."/>
            <person name="Hertz-Fowler C."/>
            <person name="Martin R."/>
            <person name="Dickens N."/>
            <person name="Fasel N."/>
            <person name="Falquet L."/>
            <person name="Beverley S."/>
            <person name="Zangger H."/>
            <person name="Calderon-Copete S."/>
            <person name="Mottram J."/>
            <person name="Xenarios I."/>
        </authorList>
    </citation>
    <scope>NUCLEOTIDE SEQUENCE</scope>
    <source>
        <strain evidence="3">MHOM/BR/75/M4147/SSU:IR2SAT-LUC</strain>
    </source>
</reference>
<evidence type="ECO:0000256" key="2">
    <source>
        <dbReference type="SAM" id="MobiDB-lite"/>
    </source>
</evidence>
<organism evidence="3">
    <name type="scientific">Leishmania guyanensis</name>
    <dbReference type="NCBI Taxonomy" id="5670"/>
    <lineage>
        <taxon>Eukaryota</taxon>
        <taxon>Discoba</taxon>
        <taxon>Euglenozoa</taxon>
        <taxon>Kinetoplastea</taxon>
        <taxon>Metakinetoplastina</taxon>
        <taxon>Trypanosomatida</taxon>
        <taxon>Trypanosomatidae</taxon>
        <taxon>Leishmaniinae</taxon>
        <taxon>Leishmania</taxon>
        <taxon>Leishmania guyanensis species complex</taxon>
    </lineage>
</organism>
<accession>A0A1E1J3C0</accession>
<gene>
    <name evidence="3" type="primary">LgM4147LRVhigh.29.01590.00480</name>
    <name evidence="3" type="ORF">BN36_2948190</name>
</gene>
<feature type="region of interest" description="Disordered" evidence="2">
    <location>
        <begin position="278"/>
        <end position="300"/>
    </location>
</feature>
<feature type="compositionally biased region" description="Basic and acidic residues" evidence="2">
    <location>
        <begin position="1038"/>
        <end position="1055"/>
    </location>
</feature>
<dbReference type="EMBL" id="CALQ01001269">
    <property type="protein sequence ID" value="CCM17319.1"/>
    <property type="molecule type" value="Genomic_DNA"/>
</dbReference>
<feature type="region of interest" description="Disordered" evidence="2">
    <location>
        <begin position="987"/>
        <end position="1131"/>
    </location>
</feature>